<evidence type="ECO:0000313" key="11">
    <source>
        <dbReference type="EMBL" id="MBE8715844.1"/>
    </source>
</evidence>
<comment type="similarity">
    <text evidence="8 9">Belongs to the TRAP transporter small permease family.</text>
</comment>
<dbReference type="GO" id="GO:0022857">
    <property type="term" value="F:transmembrane transporter activity"/>
    <property type="evidence" value="ECO:0007669"/>
    <property type="project" value="UniProtKB-UniRule"/>
</dbReference>
<protein>
    <recommendedName>
        <fullName evidence="9">TRAP transporter small permease protein</fullName>
    </recommendedName>
</protein>
<dbReference type="RefSeq" id="WP_193906489.1">
    <property type="nucleotide sequence ID" value="NZ_PRDL01000001.1"/>
</dbReference>
<proteinExistence type="inferred from homology"/>
<evidence type="ECO:0000256" key="9">
    <source>
        <dbReference type="RuleBase" id="RU369079"/>
    </source>
</evidence>
<evidence type="ECO:0000256" key="8">
    <source>
        <dbReference type="ARBA" id="ARBA00038436"/>
    </source>
</evidence>
<accession>A0A928YSB7</accession>
<keyword evidence="7 9" id="KW-0472">Membrane</keyword>
<evidence type="ECO:0000313" key="12">
    <source>
        <dbReference type="Proteomes" id="UP000652567"/>
    </source>
</evidence>
<keyword evidence="12" id="KW-1185">Reference proteome</keyword>
<feature type="transmembrane region" description="Helical" evidence="9">
    <location>
        <begin position="101"/>
        <end position="123"/>
    </location>
</feature>
<feature type="transmembrane region" description="Helical" evidence="9">
    <location>
        <begin position="61"/>
        <end position="80"/>
    </location>
</feature>
<evidence type="ECO:0000256" key="3">
    <source>
        <dbReference type="ARBA" id="ARBA00022475"/>
    </source>
</evidence>
<name>A0A928YSB7_9GAMM</name>
<dbReference type="Pfam" id="PF04290">
    <property type="entry name" value="DctQ"/>
    <property type="match status" value="1"/>
</dbReference>
<feature type="transmembrane region" description="Helical" evidence="9">
    <location>
        <begin position="28"/>
        <end position="49"/>
    </location>
</feature>
<dbReference type="PANTHER" id="PTHR35011">
    <property type="entry name" value="2,3-DIKETO-L-GULONATE TRAP TRANSPORTER SMALL PERMEASE PROTEIN YIAM"/>
    <property type="match status" value="1"/>
</dbReference>
<sequence length="188" mass="20777">MADYPRAPRLLFLLRQLDNLTATLGKSVAWLTLLMVLATCIVVILRRGFDIGSIALQESVTYMHAAVFLLGTAYALQYGAHVRVDILYRRFTPRTRAWINSLGALLLLLPVSIFIGFISIEFVSSAWRIREGSTDSGGLSMVYWLKTLIPLMAVNLSLQAVAEILRNTLVLMNMTDAANEAADSEAAQ</sequence>
<organism evidence="11 12">
    <name type="scientific">Cellvibrio polysaccharolyticus</name>
    <dbReference type="NCBI Taxonomy" id="2082724"/>
    <lineage>
        <taxon>Bacteria</taxon>
        <taxon>Pseudomonadati</taxon>
        <taxon>Pseudomonadota</taxon>
        <taxon>Gammaproteobacteria</taxon>
        <taxon>Cellvibrionales</taxon>
        <taxon>Cellvibrionaceae</taxon>
        <taxon>Cellvibrio</taxon>
    </lineage>
</organism>
<evidence type="ECO:0000256" key="4">
    <source>
        <dbReference type="ARBA" id="ARBA00022519"/>
    </source>
</evidence>
<keyword evidence="3" id="KW-1003">Cell membrane</keyword>
<comment type="subunit">
    <text evidence="9">The complex comprises the extracytoplasmic solute receptor protein and the two transmembrane proteins.</text>
</comment>
<keyword evidence="5 9" id="KW-0812">Transmembrane</keyword>
<comment type="subcellular location">
    <subcellularLocation>
        <location evidence="1 9">Cell inner membrane</location>
        <topology evidence="1 9">Multi-pass membrane protein</topology>
    </subcellularLocation>
</comment>
<evidence type="ECO:0000259" key="10">
    <source>
        <dbReference type="Pfam" id="PF04290"/>
    </source>
</evidence>
<dbReference type="Proteomes" id="UP000652567">
    <property type="component" value="Unassembled WGS sequence"/>
</dbReference>
<evidence type="ECO:0000256" key="7">
    <source>
        <dbReference type="ARBA" id="ARBA00023136"/>
    </source>
</evidence>
<keyword evidence="6 9" id="KW-1133">Transmembrane helix</keyword>
<keyword evidence="4 9" id="KW-0997">Cell inner membrane</keyword>
<reference evidence="11" key="1">
    <citation type="submission" date="2018-07" db="EMBL/GenBank/DDBJ databases">
        <title>Genome assembly of strain Ka43.</title>
        <authorList>
            <person name="Kukolya J."/>
            <person name="Nagy I."/>
            <person name="Horvath B."/>
            <person name="Toth A."/>
        </authorList>
    </citation>
    <scope>NUCLEOTIDE SEQUENCE</scope>
    <source>
        <strain evidence="11">KB43</strain>
    </source>
</reference>
<dbReference type="EMBL" id="PRDL01000001">
    <property type="protein sequence ID" value="MBE8715844.1"/>
    <property type="molecule type" value="Genomic_DNA"/>
</dbReference>
<feature type="domain" description="Tripartite ATP-independent periplasmic transporters DctQ component" evidence="10">
    <location>
        <begin position="35"/>
        <end position="167"/>
    </location>
</feature>
<evidence type="ECO:0000256" key="6">
    <source>
        <dbReference type="ARBA" id="ARBA00022989"/>
    </source>
</evidence>
<comment type="caution">
    <text evidence="11">The sequence shown here is derived from an EMBL/GenBank/DDBJ whole genome shotgun (WGS) entry which is preliminary data.</text>
</comment>
<keyword evidence="2 9" id="KW-0813">Transport</keyword>
<dbReference type="GO" id="GO:0005886">
    <property type="term" value="C:plasma membrane"/>
    <property type="evidence" value="ECO:0007669"/>
    <property type="project" value="UniProtKB-SubCell"/>
</dbReference>
<evidence type="ECO:0000256" key="1">
    <source>
        <dbReference type="ARBA" id="ARBA00004429"/>
    </source>
</evidence>
<comment type="function">
    <text evidence="9">Part of the tripartite ATP-independent periplasmic (TRAP) transport system.</text>
</comment>
<dbReference type="InterPro" id="IPR007387">
    <property type="entry name" value="TRAP_DctQ"/>
</dbReference>
<dbReference type="InterPro" id="IPR055348">
    <property type="entry name" value="DctQ"/>
</dbReference>
<dbReference type="PANTHER" id="PTHR35011:SF4">
    <property type="entry name" value="SLL1102 PROTEIN"/>
    <property type="match status" value="1"/>
</dbReference>
<gene>
    <name evidence="11" type="ORF">C4F51_01410</name>
</gene>
<evidence type="ECO:0000256" key="2">
    <source>
        <dbReference type="ARBA" id="ARBA00022448"/>
    </source>
</evidence>
<dbReference type="AlphaFoldDB" id="A0A928YSB7"/>
<feature type="transmembrane region" description="Helical" evidence="9">
    <location>
        <begin position="143"/>
        <end position="165"/>
    </location>
</feature>
<evidence type="ECO:0000256" key="5">
    <source>
        <dbReference type="ARBA" id="ARBA00022692"/>
    </source>
</evidence>